<sequence length="490" mass="55001">MVGEQRCAISVRIIGVLHKDAPKLKVFMTSVSWSDDSEVIVYRSFQEFKEFHRQLKKRFPLLNPLKRKDRVIPKFRGETVKSSLRQKGSSQSVRRMRFLEGYCSKLMRCDLTVTQSSEVTQFFMPKEQDLQPDLTKNCIMILLSDDGSGEGGGSVNHQPAGNITHPFVNQTYRCVATYETKDTKNRPFKVALNEKLEVLIKDPAGWWLVENEDKRLAWFPAPYLELNEEEEENDNECLLGGALYCAARSYSTKKDDEVSVNIGSVVEVLRKSDDGWWLIRYNGKTGYVPSMYLQPYNNPRAGLYSVQRKLHSSTLNLATNGSTHGSSINLSKREAQAGVSYPSSILEENMPGQDSPPKSSGELDFPLRLHKACSLDVLSETWTHMAVPPEDQRDISILDSRKSSMSNMSTESELSILSSSSSLRSGSSSSHKEQEHPSMSSDSMVASVAPRVPPRPKAQEILTRCTTMTRKAALASKARLLPQPEAIHSR</sequence>
<dbReference type="PROSITE" id="PS50195">
    <property type="entry name" value="PX"/>
    <property type="match status" value="1"/>
</dbReference>
<reference evidence="6" key="1">
    <citation type="submission" date="2019-06" db="EMBL/GenBank/DDBJ databases">
        <authorList>
            <consortium name="Wellcome Sanger Institute Data Sharing"/>
        </authorList>
    </citation>
    <scope>NUCLEOTIDE SEQUENCE [LARGE SCALE GENOMIC DNA]</scope>
</reference>
<evidence type="ECO:0000256" key="1">
    <source>
        <dbReference type="ARBA" id="ARBA00022443"/>
    </source>
</evidence>
<dbReference type="InterPro" id="IPR035758">
    <property type="entry name" value="NoxO1_SH3_2"/>
</dbReference>
<reference evidence="6" key="3">
    <citation type="submission" date="2025-09" db="UniProtKB">
        <authorList>
            <consortium name="Ensembl"/>
        </authorList>
    </citation>
    <scope>IDENTIFICATION</scope>
</reference>
<dbReference type="SMART" id="SM00326">
    <property type="entry name" value="SH3"/>
    <property type="match status" value="2"/>
</dbReference>
<dbReference type="AlphaFoldDB" id="A0A668AUU4"/>
<gene>
    <name evidence="6" type="primary">noxo1b</name>
</gene>
<feature type="domain" description="SH3" evidence="4">
    <location>
        <begin position="239"/>
        <end position="298"/>
    </location>
</feature>
<dbReference type="FunFam" id="3.30.1520.10:FF:000040">
    <property type="entry name" value="NADPH oxidase organizer 1"/>
    <property type="match status" value="1"/>
</dbReference>
<dbReference type="FunFam" id="2.30.30.40:FF:000233">
    <property type="entry name" value="NADPH oxidase organizer 1"/>
    <property type="match status" value="1"/>
</dbReference>
<dbReference type="FunCoup" id="A0A668AUU4">
    <property type="interactions" value="696"/>
</dbReference>
<dbReference type="GO" id="GO:0035091">
    <property type="term" value="F:phosphatidylinositol binding"/>
    <property type="evidence" value="ECO:0007669"/>
    <property type="project" value="InterPro"/>
</dbReference>
<evidence type="ECO:0000256" key="3">
    <source>
        <dbReference type="SAM" id="MobiDB-lite"/>
    </source>
</evidence>
<dbReference type="CDD" id="cd12024">
    <property type="entry name" value="SH3_NoxO1_2"/>
    <property type="match status" value="1"/>
</dbReference>
<feature type="domain" description="SH3" evidence="4">
    <location>
        <begin position="169"/>
        <end position="229"/>
    </location>
</feature>
<dbReference type="PROSITE" id="PS50002">
    <property type="entry name" value="SH3"/>
    <property type="match status" value="2"/>
</dbReference>
<dbReference type="GO" id="GO:0005737">
    <property type="term" value="C:cytoplasm"/>
    <property type="evidence" value="ECO:0007669"/>
    <property type="project" value="TreeGrafter"/>
</dbReference>
<dbReference type="PANTHER" id="PTHR15706:SF10">
    <property type="entry name" value="NADPH OXIDASE ORGANIZER 1"/>
    <property type="match status" value="1"/>
</dbReference>
<dbReference type="InterPro" id="IPR001683">
    <property type="entry name" value="PX_dom"/>
</dbReference>
<protein>
    <submittedName>
        <fullName evidence="6">NADPH oxidase organizer 1b</fullName>
    </submittedName>
</protein>
<organism evidence="6 7">
    <name type="scientific">Myripristis murdjan</name>
    <name type="common">pinecone soldierfish</name>
    <dbReference type="NCBI Taxonomy" id="586833"/>
    <lineage>
        <taxon>Eukaryota</taxon>
        <taxon>Metazoa</taxon>
        <taxon>Chordata</taxon>
        <taxon>Craniata</taxon>
        <taxon>Vertebrata</taxon>
        <taxon>Euteleostomi</taxon>
        <taxon>Actinopterygii</taxon>
        <taxon>Neopterygii</taxon>
        <taxon>Teleostei</taxon>
        <taxon>Neoteleostei</taxon>
        <taxon>Acanthomorphata</taxon>
        <taxon>Holocentriformes</taxon>
        <taxon>Holocentridae</taxon>
        <taxon>Myripristis</taxon>
    </lineage>
</organism>
<dbReference type="FunFam" id="2.30.30.40:FF:000219">
    <property type="entry name" value="NADPH oxidase organizer 1"/>
    <property type="match status" value="1"/>
</dbReference>
<evidence type="ECO:0000259" key="5">
    <source>
        <dbReference type="PROSITE" id="PS50195"/>
    </source>
</evidence>
<evidence type="ECO:0000256" key="2">
    <source>
        <dbReference type="PROSITE-ProRule" id="PRU00192"/>
    </source>
</evidence>
<evidence type="ECO:0000313" key="6">
    <source>
        <dbReference type="Ensembl" id="ENSMMDP00005049731.1"/>
    </source>
</evidence>
<name>A0A668AUU4_9TELE</name>
<dbReference type="PANTHER" id="PTHR15706">
    <property type="entry name" value="SH3 MULTIPLE DOMAIN"/>
    <property type="match status" value="1"/>
</dbReference>
<feature type="compositionally biased region" description="Low complexity" evidence="3">
    <location>
        <begin position="409"/>
        <end position="429"/>
    </location>
</feature>
<keyword evidence="1 2" id="KW-0728">SH3 domain</keyword>
<dbReference type="InterPro" id="IPR051228">
    <property type="entry name" value="NADPH_Oxidase/PX-Domain"/>
</dbReference>
<dbReference type="SUPFAM" id="SSF50044">
    <property type="entry name" value="SH3-domain"/>
    <property type="match status" value="2"/>
</dbReference>
<keyword evidence="7" id="KW-1185">Reference proteome</keyword>
<dbReference type="GO" id="GO:0042554">
    <property type="term" value="P:superoxide anion generation"/>
    <property type="evidence" value="ECO:0007669"/>
    <property type="project" value="TreeGrafter"/>
</dbReference>
<dbReference type="Pfam" id="PF00787">
    <property type="entry name" value="PX"/>
    <property type="match status" value="1"/>
</dbReference>
<feature type="compositionally biased region" description="Low complexity" evidence="3">
    <location>
        <begin position="437"/>
        <end position="450"/>
    </location>
</feature>
<feature type="region of interest" description="Disordered" evidence="3">
    <location>
        <begin position="402"/>
        <end position="461"/>
    </location>
</feature>
<evidence type="ECO:0000259" key="4">
    <source>
        <dbReference type="PROSITE" id="PS50002"/>
    </source>
</evidence>
<feature type="domain" description="PX" evidence="5">
    <location>
        <begin position="1"/>
        <end position="130"/>
    </location>
</feature>
<dbReference type="InterPro" id="IPR036871">
    <property type="entry name" value="PX_dom_sf"/>
</dbReference>
<dbReference type="SMART" id="SM00312">
    <property type="entry name" value="PX"/>
    <property type="match status" value="1"/>
</dbReference>
<reference evidence="6" key="2">
    <citation type="submission" date="2025-08" db="UniProtKB">
        <authorList>
            <consortium name="Ensembl"/>
        </authorList>
    </citation>
    <scope>IDENTIFICATION</scope>
</reference>
<dbReference type="Gene3D" id="2.30.30.40">
    <property type="entry name" value="SH3 Domains"/>
    <property type="match status" value="2"/>
</dbReference>
<accession>A0A668AUU4</accession>
<dbReference type="InterPro" id="IPR036028">
    <property type="entry name" value="SH3-like_dom_sf"/>
</dbReference>
<dbReference type="GO" id="GO:0016176">
    <property type="term" value="F:superoxide-generating NADPH oxidase activator activity"/>
    <property type="evidence" value="ECO:0007669"/>
    <property type="project" value="TreeGrafter"/>
</dbReference>
<proteinExistence type="predicted"/>
<dbReference type="Gene3D" id="3.30.1520.10">
    <property type="entry name" value="Phox-like domain"/>
    <property type="match status" value="1"/>
</dbReference>
<dbReference type="Proteomes" id="UP000472263">
    <property type="component" value="Chromosome 19"/>
</dbReference>
<dbReference type="InParanoid" id="A0A668AUU4"/>
<evidence type="ECO:0000313" key="7">
    <source>
        <dbReference type="Proteomes" id="UP000472263"/>
    </source>
</evidence>
<dbReference type="GeneTree" id="ENSGT00940000158812"/>
<dbReference type="Pfam" id="PF14604">
    <property type="entry name" value="SH3_9"/>
    <property type="match status" value="1"/>
</dbReference>
<dbReference type="InterPro" id="IPR001452">
    <property type="entry name" value="SH3_domain"/>
</dbReference>
<dbReference type="SUPFAM" id="SSF64268">
    <property type="entry name" value="PX domain"/>
    <property type="match status" value="1"/>
</dbReference>
<dbReference type="Ensembl" id="ENSMMDT00005050719.1">
    <property type="protein sequence ID" value="ENSMMDP00005049731.1"/>
    <property type="gene ID" value="ENSMMDG00005022592.1"/>
</dbReference>